<sequence>MEQINSHVQGNKLHLRHGPIELSIAVEAANPSDRRAAFAAAEDRFATILEELVGDLCFLRRPVGDRVPLSPVAERMYCAVVTERDLFLTPMAAVAGAVADEILDTMLSVALLRKALVNNGGDIAYFAAPGEPLRILMSTLAGERLGVANLPAGRGGVATSGWGGRSFSLGIADSVTVLAETAAEADAAATLVTNAVDLPGHPAVRRSPAEELSPESDLGARLVTTGCGRLTDGEIEQALAAGMEEAERLHATARLDAALLLLQGRFAQFGPRLIAQPHTTKAA</sequence>
<dbReference type="SUPFAM" id="SSF143631">
    <property type="entry name" value="ApbE-like"/>
    <property type="match status" value="1"/>
</dbReference>
<keyword evidence="2" id="KW-1185">Reference proteome</keyword>
<proteinExistence type="predicted"/>
<dbReference type="NCBIfam" id="NF003322">
    <property type="entry name" value="PRK04334.1-2"/>
    <property type="match status" value="1"/>
</dbReference>
<protein>
    <submittedName>
        <fullName evidence="1">UPF0280 family protein</fullName>
    </submittedName>
</protein>
<gene>
    <name evidence="1" type="ORF">GO499_18830</name>
</gene>
<accession>A0A6P1T4Z3</accession>
<dbReference type="RefSeq" id="WP_161863628.1">
    <property type="nucleotide sequence ID" value="NZ_CP046620.1"/>
</dbReference>
<dbReference type="EMBL" id="CP046620">
    <property type="protein sequence ID" value="QHQ37087.1"/>
    <property type="molecule type" value="Genomic_DNA"/>
</dbReference>
<dbReference type="KEGG" id="amaq:GO499_18830"/>
<organism evidence="1 2">
    <name type="scientific">Algicella marina</name>
    <dbReference type="NCBI Taxonomy" id="2683284"/>
    <lineage>
        <taxon>Bacteria</taxon>
        <taxon>Pseudomonadati</taxon>
        <taxon>Pseudomonadota</taxon>
        <taxon>Alphaproteobacteria</taxon>
        <taxon>Rhodobacterales</taxon>
        <taxon>Paracoccaceae</taxon>
        <taxon>Algicella</taxon>
    </lineage>
</organism>
<dbReference type="AlphaFoldDB" id="A0A6P1T4Z3"/>
<dbReference type="InterPro" id="IPR003374">
    <property type="entry name" value="ApbE-like_sf"/>
</dbReference>
<dbReference type="Gene3D" id="3.10.520.10">
    <property type="entry name" value="ApbE-like domains"/>
    <property type="match status" value="1"/>
</dbReference>
<name>A0A6P1T4Z3_9RHOB</name>
<evidence type="ECO:0000313" key="1">
    <source>
        <dbReference type="EMBL" id="QHQ37087.1"/>
    </source>
</evidence>
<dbReference type="Proteomes" id="UP000464495">
    <property type="component" value="Chromosome"/>
</dbReference>
<evidence type="ECO:0000313" key="2">
    <source>
        <dbReference type="Proteomes" id="UP000464495"/>
    </source>
</evidence>
<reference evidence="1 2" key="1">
    <citation type="submission" date="2019-12" db="EMBL/GenBank/DDBJ databases">
        <title>Complete genome sequence of Algicella marina strain 9Alg 56(T) isolated from the red alga Tichocarpus crinitus.</title>
        <authorList>
            <person name="Kim S.-G."/>
            <person name="Nedashkovskaya O.I."/>
        </authorList>
    </citation>
    <scope>NUCLEOTIDE SEQUENCE [LARGE SCALE GENOMIC DNA]</scope>
    <source>
        <strain evidence="1 2">9Alg 56</strain>
    </source>
</reference>